<evidence type="ECO:0000313" key="2">
    <source>
        <dbReference type="Proteomes" id="UP000315783"/>
    </source>
</evidence>
<reference evidence="1 2" key="1">
    <citation type="journal article" date="2019" name="Appl. Microbiol. Biotechnol.">
        <title>Genome sequence of Isaria javanica and comparative genome analysis insights into family S53 peptidase evolution in fungal entomopathogens.</title>
        <authorList>
            <person name="Lin R."/>
            <person name="Zhang X."/>
            <person name="Xin B."/>
            <person name="Zou M."/>
            <person name="Gao Y."/>
            <person name="Qin F."/>
            <person name="Hu Q."/>
            <person name="Xie B."/>
            <person name="Cheng X."/>
        </authorList>
    </citation>
    <scope>NUCLEOTIDE SEQUENCE [LARGE SCALE GENOMIC DNA]</scope>
    <source>
        <strain evidence="1 2">IJ1G</strain>
    </source>
</reference>
<keyword evidence="2" id="KW-1185">Reference proteome</keyword>
<proteinExistence type="predicted"/>
<protein>
    <submittedName>
        <fullName evidence="1">Uncharacterized protein</fullName>
    </submittedName>
</protein>
<sequence>MDGIDSTREEESPLATCMMSKKKFAGGSTRRAIHYRQRLNPQEAFLAWKRHKLG</sequence>
<gene>
    <name evidence="1" type="ORF">IF1G_04266</name>
</gene>
<name>A0A545V5N8_9HYPO</name>
<dbReference type="AlphaFoldDB" id="A0A545V5N8"/>
<accession>A0A545V5N8</accession>
<evidence type="ECO:0000313" key="1">
    <source>
        <dbReference type="EMBL" id="TQV97026.1"/>
    </source>
</evidence>
<organism evidence="1 2">
    <name type="scientific">Cordyceps javanica</name>
    <dbReference type="NCBI Taxonomy" id="43265"/>
    <lineage>
        <taxon>Eukaryota</taxon>
        <taxon>Fungi</taxon>
        <taxon>Dikarya</taxon>
        <taxon>Ascomycota</taxon>
        <taxon>Pezizomycotina</taxon>
        <taxon>Sordariomycetes</taxon>
        <taxon>Hypocreomycetidae</taxon>
        <taxon>Hypocreales</taxon>
        <taxon>Cordycipitaceae</taxon>
        <taxon>Cordyceps</taxon>
    </lineage>
</organism>
<dbReference type="Proteomes" id="UP000315783">
    <property type="component" value="Unassembled WGS sequence"/>
</dbReference>
<comment type="caution">
    <text evidence="1">The sequence shown here is derived from an EMBL/GenBank/DDBJ whole genome shotgun (WGS) entry which is preliminary data.</text>
</comment>
<dbReference type="EMBL" id="SPUK01000005">
    <property type="protein sequence ID" value="TQV97026.1"/>
    <property type="molecule type" value="Genomic_DNA"/>
</dbReference>